<proteinExistence type="predicted"/>
<dbReference type="SUPFAM" id="SSF55729">
    <property type="entry name" value="Acyl-CoA N-acyltransferases (Nat)"/>
    <property type="match status" value="1"/>
</dbReference>
<dbReference type="InterPro" id="IPR036514">
    <property type="entry name" value="SGNH_hydro_sf"/>
</dbReference>
<reference evidence="2" key="1">
    <citation type="submission" date="2015-01" db="EMBL/GenBank/DDBJ databases">
        <title>Characterization of the biosynthetic gene cluster for maklamicin, a spirotetronate-class antibiotic of the endophytic Micromonospora sp. GMKU326.</title>
        <authorList>
            <person name="Kitani S."/>
            <person name="Ratama D."/>
            <person name="Hashimoto J."/>
            <person name="Thamchaipenet A."/>
            <person name="Igarashi Y."/>
            <person name="Shin-ya K."/>
            <person name="Ikeda H."/>
            <person name="Nihira T."/>
        </authorList>
    </citation>
    <scope>NUCLEOTIDE SEQUENCE</scope>
    <source>
        <strain evidence="2">GMKU326</strain>
    </source>
</reference>
<dbReference type="NCBIfam" id="TIGR01686">
    <property type="entry name" value="FkbH"/>
    <property type="match status" value="1"/>
</dbReference>
<dbReference type="Gene3D" id="3.40.50.1110">
    <property type="entry name" value="SGNH hydrolase"/>
    <property type="match status" value="1"/>
</dbReference>
<sequence length="627" mass="68462">MDAATPAAETLLDLHRSGRLAARYPEVRALLGGLDDAELVRAGRLLARLDVDEVRAAHPDVPTVAVTVTGHGTLAPLLPALTAELARHGLLLHARLAAFDSYVFDLADPDSELYRAEPDLVLCVLDPMVVFDEVPVPWRPADVARVLAEKVDLVERLAATFRATARGTLVLNTLPLLRRHTAQLVDLASRAELGALWREANARLLRLSAANPSLVVVDLDPLLAEGSPACDPRLTVYAKAHLAEPLLAGYAREVGHLARNLAGQTKKCLALDLDGTVWGGILGDDGIDGIEVAESYRGEAHRAFQRVAKQLGAQGVLLTVVSKNEAAAVAQALREHPDMTLREDDFVRVVANWAPKHDNLTELARSLNLHPDSFVFVDDSPFECGLIRHALPGTAVVQVDAEPALHLVKLLRDGWFTTRQLTAEDRDRAAGYRDELARQDFRQSFTSLADYLAELAVEVELGEAGPEQVPRVSQLSLRTNQFNPTTRRLQPQDVSQLLDDPYARVLTVRSRDRFGENGLVGALFLRRDGDLVQIENFLLSCRVFSRGIEQACLAAVLRHARAGGASAVLASYRPTAKNRVVADLWPRHGFAPAGEDGDAIRFRHDLHDIPAVPEHIRLTDRIGVDAA</sequence>
<dbReference type="PROSITE" id="PS51186">
    <property type="entry name" value="GNAT"/>
    <property type="match status" value="1"/>
</dbReference>
<dbReference type="NCBIfam" id="TIGR01681">
    <property type="entry name" value="HAD-SF-IIIC"/>
    <property type="match status" value="1"/>
</dbReference>
<protein>
    <submittedName>
        <fullName evidence="2">Glyceryl-S-ACP synthase</fullName>
    </submittedName>
</protein>
<dbReference type="InterPro" id="IPR000182">
    <property type="entry name" value="GNAT_dom"/>
</dbReference>
<dbReference type="InterPro" id="IPR016181">
    <property type="entry name" value="Acyl_CoA_acyltransferase"/>
</dbReference>
<dbReference type="InterPro" id="IPR036412">
    <property type="entry name" value="HAD-like_sf"/>
</dbReference>
<evidence type="ECO:0000259" key="1">
    <source>
        <dbReference type="PROSITE" id="PS51186"/>
    </source>
</evidence>
<dbReference type="InterPro" id="IPR010033">
    <property type="entry name" value="HAD_SF_ppase_IIIC"/>
</dbReference>
<feature type="domain" description="N-acetyltransferase" evidence="1">
    <location>
        <begin position="459"/>
        <end position="619"/>
    </location>
</feature>
<gene>
    <name evidence="2" type="primary">makB2</name>
</gene>
<dbReference type="EMBL" id="LC021382">
    <property type="protein sequence ID" value="BAQ25502.1"/>
    <property type="molecule type" value="Genomic_DNA"/>
</dbReference>
<dbReference type="InterPro" id="IPR023214">
    <property type="entry name" value="HAD_sf"/>
</dbReference>
<dbReference type="InterPro" id="IPR010037">
    <property type="entry name" value="FkbH_domain"/>
</dbReference>
<dbReference type="Gene3D" id="3.40.630.30">
    <property type="match status" value="1"/>
</dbReference>
<name>A0A0B6VM86_9ACTN</name>
<organism evidence="2">
    <name type="scientific">Micromonospora sp. GMKU326</name>
    <dbReference type="NCBI Taxonomy" id="718015"/>
    <lineage>
        <taxon>Bacteria</taxon>
        <taxon>Bacillati</taxon>
        <taxon>Actinomycetota</taxon>
        <taxon>Actinomycetes</taxon>
        <taxon>Micromonosporales</taxon>
        <taxon>Micromonosporaceae</taxon>
        <taxon>Micromonospora</taxon>
    </lineage>
</organism>
<dbReference type="SUPFAM" id="SSF56784">
    <property type="entry name" value="HAD-like"/>
    <property type="match status" value="1"/>
</dbReference>
<dbReference type="Gene3D" id="3.40.50.1000">
    <property type="entry name" value="HAD superfamily/HAD-like"/>
    <property type="match status" value="1"/>
</dbReference>
<dbReference type="AlphaFoldDB" id="A0A0B6VM86"/>
<dbReference type="GO" id="GO:0016747">
    <property type="term" value="F:acyltransferase activity, transferring groups other than amino-acyl groups"/>
    <property type="evidence" value="ECO:0007669"/>
    <property type="project" value="InterPro"/>
</dbReference>
<evidence type="ECO:0000313" key="2">
    <source>
        <dbReference type="EMBL" id="BAQ25502.1"/>
    </source>
</evidence>
<accession>A0A0B6VM86</accession>